<dbReference type="PANTHER" id="PTHR46162">
    <property type="entry name" value="TRAF-LIKE FAMILY PROTEIN"/>
    <property type="match status" value="1"/>
</dbReference>
<comment type="caution">
    <text evidence="2">The sequence shown here is derived from an EMBL/GenBank/DDBJ whole genome shotgun (WGS) entry which is preliminary data.</text>
</comment>
<organism evidence="2 3">
    <name type="scientific">Actinidia rufa</name>
    <dbReference type="NCBI Taxonomy" id="165716"/>
    <lineage>
        <taxon>Eukaryota</taxon>
        <taxon>Viridiplantae</taxon>
        <taxon>Streptophyta</taxon>
        <taxon>Embryophyta</taxon>
        <taxon>Tracheophyta</taxon>
        <taxon>Spermatophyta</taxon>
        <taxon>Magnoliopsida</taxon>
        <taxon>eudicotyledons</taxon>
        <taxon>Gunneridae</taxon>
        <taxon>Pentapetalae</taxon>
        <taxon>asterids</taxon>
        <taxon>Ericales</taxon>
        <taxon>Actinidiaceae</taxon>
        <taxon>Actinidia</taxon>
    </lineage>
</organism>
<dbReference type="PROSITE" id="PS50144">
    <property type="entry name" value="MATH"/>
    <property type="match status" value="1"/>
</dbReference>
<accession>A0A7J0G1F5</accession>
<dbReference type="InterPro" id="IPR002083">
    <property type="entry name" value="MATH/TRAF_dom"/>
</dbReference>
<evidence type="ECO:0000259" key="1">
    <source>
        <dbReference type="PROSITE" id="PS50144"/>
    </source>
</evidence>
<dbReference type="PANTHER" id="PTHR46162:SF9">
    <property type="entry name" value="MATH DOMAIN-CONTAINING PROTEIN"/>
    <property type="match status" value="1"/>
</dbReference>
<dbReference type="CDD" id="cd00121">
    <property type="entry name" value="MATH"/>
    <property type="match status" value="1"/>
</dbReference>
<dbReference type="EMBL" id="BJWL01000017">
    <property type="protein sequence ID" value="GFZ04606.1"/>
    <property type="molecule type" value="Genomic_DNA"/>
</dbReference>
<evidence type="ECO:0000313" key="3">
    <source>
        <dbReference type="Proteomes" id="UP000585474"/>
    </source>
</evidence>
<dbReference type="OrthoDB" id="1883087at2759"/>
<keyword evidence="3" id="KW-1185">Reference proteome</keyword>
<protein>
    <recommendedName>
        <fullName evidence="1">MATH domain-containing protein</fullName>
    </recommendedName>
</protein>
<gene>
    <name evidence="2" type="ORF">Acr_17g0001780</name>
</gene>
<sequence>MLRLHTTCSKNPVILTTFESFDREIQFRQVRSSGLQVEAFHIPNWEQGKMWSRPYFYLFDTGGYKFSACWLGGGSGSILEETGKARATAFLCFLCVDESTLPPDTRVFVKFILRVIDQNQTKAAHFEFKTDNHFGPTCLVWGAQKFISLPKLNDPRKGFLVDDTCIIEANVTLLGTVTTAS</sequence>
<dbReference type="Proteomes" id="UP000585474">
    <property type="component" value="Unassembled WGS sequence"/>
</dbReference>
<name>A0A7J0G1F5_9ERIC</name>
<dbReference type="InterPro" id="IPR008974">
    <property type="entry name" value="TRAF-like"/>
</dbReference>
<reference evidence="2 3" key="1">
    <citation type="submission" date="2019-07" db="EMBL/GenBank/DDBJ databases">
        <title>De Novo Assembly of kiwifruit Actinidia rufa.</title>
        <authorList>
            <person name="Sugita-Konishi S."/>
            <person name="Sato K."/>
            <person name="Mori E."/>
            <person name="Abe Y."/>
            <person name="Kisaki G."/>
            <person name="Hamano K."/>
            <person name="Suezawa K."/>
            <person name="Otani M."/>
            <person name="Fukuda T."/>
            <person name="Manabe T."/>
            <person name="Gomi K."/>
            <person name="Tabuchi M."/>
            <person name="Akimitsu K."/>
            <person name="Kataoka I."/>
        </authorList>
    </citation>
    <scope>NUCLEOTIDE SEQUENCE [LARGE SCALE GENOMIC DNA]</scope>
    <source>
        <strain evidence="3">cv. Fuchu</strain>
    </source>
</reference>
<proteinExistence type="predicted"/>
<dbReference type="SUPFAM" id="SSF49599">
    <property type="entry name" value="TRAF domain-like"/>
    <property type="match status" value="1"/>
</dbReference>
<dbReference type="Gene3D" id="2.60.210.10">
    <property type="entry name" value="Apoptosis, Tumor Necrosis Factor Receptor Associated Protein 2, Chain A"/>
    <property type="match status" value="1"/>
</dbReference>
<dbReference type="Pfam" id="PF22486">
    <property type="entry name" value="MATH_2"/>
    <property type="match status" value="1"/>
</dbReference>
<feature type="domain" description="MATH" evidence="1">
    <location>
        <begin position="35"/>
        <end position="171"/>
    </location>
</feature>
<dbReference type="AlphaFoldDB" id="A0A7J0G1F5"/>
<evidence type="ECO:0000313" key="2">
    <source>
        <dbReference type="EMBL" id="GFZ04606.1"/>
    </source>
</evidence>